<accession>A0A432YH54</accession>
<sequence length="64" mass="7278">MIPNQLGLRTKNRFGALQDMPCIRQQRKPFLTTFLKLNNILPTNIQLSRATVLSYGEGGQLTLF</sequence>
<dbReference type="EMBL" id="PIPY01000007">
    <property type="protein sequence ID" value="RUO60273.1"/>
    <property type="molecule type" value="Genomic_DNA"/>
</dbReference>
<keyword evidence="2" id="KW-1185">Reference proteome</keyword>
<organism evidence="1 2">
    <name type="scientific">Pseudidiomarina insulisalsae</name>
    <dbReference type="NCBI Taxonomy" id="575789"/>
    <lineage>
        <taxon>Bacteria</taxon>
        <taxon>Pseudomonadati</taxon>
        <taxon>Pseudomonadota</taxon>
        <taxon>Gammaproteobacteria</taxon>
        <taxon>Alteromonadales</taxon>
        <taxon>Idiomarinaceae</taxon>
        <taxon>Pseudidiomarina</taxon>
    </lineage>
</organism>
<proteinExistence type="predicted"/>
<name>A0A432YH54_9GAMM</name>
<reference evidence="2" key="1">
    <citation type="journal article" date="2018" name="Front. Microbiol.">
        <title>Genome-Based Analysis Reveals the Taxonomy and Diversity of the Family Idiomarinaceae.</title>
        <authorList>
            <person name="Liu Y."/>
            <person name="Lai Q."/>
            <person name="Shao Z."/>
        </authorList>
    </citation>
    <scope>NUCLEOTIDE SEQUENCE [LARGE SCALE GENOMIC DNA]</scope>
    <source>
        <strain evidence="2">CVS-6</strain>
    </source>
</reference>
<evidence type="ECO:0000313" key="1">
    <source>
        <dbReference type="EMBL" id="RUO60273.1"/>
    </source>
</evidence>
<evidence type="ECO:0000313" key="2">
    <source>
        <dbReference type="Proteomes" id="UP000288259"/>
    </source>
</evidence>
<protein>
    <submittedName>
        <fullName evidence="1">Uncharacterized protein</fullName>
    </submittedName>
</protein>
<dbReference type="Proteomes" id="UP000288259">
    <property type="component" value="Unassembled WGS sequence"/>
</dbReference>
<comment type="caution">
    <text evidence="1">The sequence shown here is derived from an EMBL/GenBank/DDBJ whole genome shotgun (WGS) entry which is preliminary data.</text>
</comment>
<gene>
    <name evidence="1" type="ORF">CWI71_07640</name>
</gene>
<dbReference type="AlphaFoldDB" id="A0A432YH54"/>